<keyword evidence="2" id="KW-1185">Reference proteome</keyword>
<organism evidence="3">
    <name type="scientific">Nippostrongylus brasiliensis</name>
    <name type="common">Rat hookworm</name>
    <dbReference type="NCBI Taxonomy" id="27835"/>
    <lineage>
        <taxon>Eukaryota</taxon>
        <taxon>Metazoa</taxon>
        <taxon>Ecdysozoa</taxon>
        <taxon>Nematoda</taxon>
        <taxon>Chromadorea</taxon>
        <taxon>Rhabditida</taxon>
        <taxon>Rhabditina</taxon>
        <taxon>Rhabditomorpha</taxon>
        <taxon>Strongyloidea</taxon>
        <taxon>Heligmosomidae</taxon>
        <taxon>Nippostrongylus</taxon>
    </lineage>
</organism>
<evidence type="ECO:0000313" key="2">
    <source>
        <dbReference type="Proteomes" id="UP000271162"/>
    </source>
</evidence>
<evidence type="ECO:0000313" key="1">
    <source>
        <dbReference type="EMBL" id="VDL65380.1"/>
    </source>
</evidence>
<dbReference type="EMBL" id="UYSL01001623">
    <property type="protein sequence ID" value="VDL65380.1"/>
    <property type="molecule type" value="Genomic_DNA"/>
</dbReference>
<dbReference type="AlphaFoldDB" id="A0A0N4XGY8"/>
<dbReference type="WBParaSite" id="NBR_0000179001-mRNA-1">
    <property type="protein sequence ID" value="NBR_0000179001-mRNA-1"/>
    <property type="gene ID" value="NBR_0000179001"/>
</dbReference>
<sequence length="107" mass="11651">MTLSSLRRSQALVLFALRRFPSGEEAMLETENEVIVWGSTVVNATSPPVCIERHLRKKALCFNRLDCNVRFEVDRCAFVAACSKCSINEVISNQDLGAVDGDGCGGG</sequence>
<reference evidence="1 2" key="2">
    <citation type="submission" date="2018-11" db="EMBL/GenBank/DDBJ databases">
        <authorList>
            <consortium name="Pathogen Informatics"/>
        </authorList>
    </citation>
    <scope>NUCLEOTIDE SEQUENCE [LARGE SCALE GENOMIC DNA]</scope>
</reference>
<accession>A0A0N4XGY8</accession>
<name>A0A0N4XGY8_NIPBR</name>
<evidence type="ECO:0000313" key="3">
    <source>
        <dbReference type="WBParaSite" id="NBR_0000179001-mRNA-1"/>
    </source>
</evidence>
<dbReference type="Proteomes" id="UP000271162">
    <property type="component" value="Unassembled WGS sequence"/>
</dbReference>
<reference evidence="3" key="1">
    <citation type="submission" date="2017-02" db="UniProtKB">
        <authorList>
            <consortium name="WormBaseParasite"/>
        </authorList>
    </citation>
    <scope>IDENTIFICATION</scope>
</reference>
<gene>
    <name evidence="1" type="ORF">NBR_LOCUS1791</name>
</gene>
<dbReference type="STRING" id="27835.A0A0N4XGY8"/>
<protein>
    <submittedName>
        <fullName evidence="3">ZP domain-containing protein</fullName>
    </submittedName>
</protein>
<proteinExistence type="predicted"/>